<dbReference type="Proteomes" id="UP000606974">
    <property type="component" value="Unassembled WGS sequence"/>
</dbReference>
<comment type="caution">
    <text evidence="2">The sequence shown here is derived from an EMBL/GenBank/DDBJ whole genome shotgun (WGS) entry which is preliminary data.</text>
</comment>
<evidence type="ECO:0000313" key="3">
    <source>
        <dbReference type="Proteomes" id="UP000606974"/>
    </source>
</evidence>
<dbReference type="AlphaFoldDB" id="A0A8H7ATQ0"/>
<accession>A0A8H7ATQ0</accession>
<dbReference type="EMBL" id="JAACFV010000010">
    <property type="protein sequence ID" value="KAF7512782.1"/>
    <property type="molecule type" value="Genomic_DNA"/>
</dbReference>
<protein>
    <submittedName>
        <fullName evidence="2">Uncharacterized protein</fullName>
    </submittedName>
</protein>
<organism evidence="2 3">
    <name type="scientific">Endocarpon pusillum</name>
    <dbReference type="NCBI Taxonomy" id="364733"/>
    <lineage>
        <taxon>Eukaryota</taxon>
        <taxon>Fungi</taxon>
        <taxon>Dikarya</taxon>
        <taxon>Ascomycota</taxon>
        <taxon>Pezizomycotina</taxon>
        <taxon>Eurotiomycetes</taxon>
        <taxon>Chaetothyriomycetidae</taxon>
        <taxon>Verrucariales</taxon>
        <taxon>Verrucariaceae</taxon>
        <taxon>Endocarpon</taxon>
    </lineage>
</organism>
<reference evidence="2" key="1">
    <citation type="submission" date="2020-02" db="EMBL/GenBank/DDBJ databases">
        <authorList>
            <person name="Palmer J.M."/>
        </authorList>
    </citation>
    <scope>NUCLEOTIDE SEQUENCE</scope>
    <source>
        <strain evidence="2">EPUS1.4</strain>
        <tissue evidence="2">Thallus</tissue>
    </source>
</reference>
<feature type="region of interest" description="Disordered" evidence="1">
    <location>
        <begin position="1"/>
        <end position="62"/>
    </location>
</feature>
<evidence type="ECO:0000256" key="1">
    <source>
        <dbReference type="SAM" id="MobiDB-lite"/>
    </source>
</evidence>
<evidence type="ECO:0000313" key="2">
    <source>
        <dbReference type="EMBL" id="KAF7512782.1"/>
    </source>
</evidence>
<feature type="compositionally biased region" description="Polar residues" evidence="1">
    <location>
        <begin position="50"/>
        <end position="59"/>
    </location>
</feature>
<gene>
    <name evidence="2" type="ORF">GJ744_000349</name>
</gene>
<proteinExistence type="predicted"/>
<feature type="compositionally biased region" description="Basic residues" evidence="1">
    <location>
        <begin position="18"/>
        <end position="36"/>
    </location>
</feature>
<name>A0A8H7ATQ0_9EURO</name>
<keyword evidence="3" id="KW-1185">Reference proteome</keyword>
<sequence length="212" mass="23532">MSRTHPTVLRSSTTTKERSRRSHASNHKKATSRKSASRSPEPIHRIKPQNLPTKASSGHSALAAPGKKAKLYIVQYYDPASYKKRMSRIRSNPDTEAMLDMPDPGSYAVFIEHSLAQTFLYIPEVNTSASSSSSQASESIPCYINTRPERKGHLIEGFVGDRDVNAGDVDAVRKVIGQVKMERGMETFDWAYRVLTCCEEAGLLRGKVSFPS</sequence>